<evidence type="ECO:0000256" key="1">
    <source>
        <dbReference type="SAM" id="MobiDB-lite"/>
    </source>
</evidence>
<dbReference type="AlphaFoldDB" id="M3GZC4"/>
<comment type="caution">
    <text evidence="2">The sequence shown here is derived from an EMBL/GenBank/DDBJ whole genome shotgun (WGS) entry which is preliminary data.</text>
</comment>
<proteinExistence type="predicted"/>
<accession>M3GZC4</accession>
<dbReference type="RefSeq" id="WP_002951800.1">
    <property type="nucleotide sequence ID" value="NZ_AOTD01000118.1"/>
</dbReference>
<dbReference type="PATRIC" id="fig|1073353.3.peg.990"/>
<feature type="compositionally biased region" description="Basic and acidic residues" evidence="1">
    <location>
        <begin position="222"/>
        <end position="237"/>
    </location>
</feature>
<dbReference type="STRING" id="1073353.H740_04620"/>
<dbReference type="EMBL" id="AOTD01000118">
    <property type="protein sequence ID" value="EMG30800.1"/>
    <property type="molecule type" value="Genomic_DNA"/>
</dbReference>
<feature type="region of interest" description="Disordered" evidence="1">
    <location>
        <begin position="212"/>
        <end position="240"/>
    </location>
</feature>
<dbReference type="OrthoDB" id="5354451at2"/>
<gene>
    <name evidence="2" type="ORF">H740_04620</name>
</gene>
<dbReference type="Proteomes" id="UP000011782">
    <property type="component" value="Unassembled WGS sequence"/>
</dbReference>
<name>M3GZC4_9BACT</name>
<reference evidence="2 3" key="1">
    <citation type="submission" date="2013-02" db="EMBL/GenBank/DDBJ databases">
        <title>Co-occurrence of anaerobic bacteria in colorectal carcinomas.</title>
        <authorList>
            <person name="Holt R.A."/>
            <person name="Warren R.L."/>
            <person name="Allen-Vercoe E."/>
            <person name="Pleasance S."/>
            <person name="Freeman D.J."/>
            <person name="Watson P."/>
            <person name="Moore R."/>
            <person name="Cochrane K."/>
        </authorList>
    </citation>
    <scope>NUCLEOTIDE SEQUENCE [LARGE SCALE GENOMIC DNA]</scope>
    <source>
        <strain evidence="2 3">CC57C</strain>
    </source>
</reference>
<protein>
    <submittedName>
        <fullName evidence="2">Uncharacterized protein</fullName>
    </submittedName>
</protein>
<organism evidence="2 3">
    <name type="scientific">Campylobacter showae CC57C</name>
    <dbReference type="NCBI Taxonomy" id="1073353"/>
    <lineage>
        <taxon>Bacteria</taxon>
        <taxon>Pseudomonadati</taxon>
        <taxon>Campylobacterota</taxon>
        <taxon>Epsilonproteobacteria</taxon>
        <taxon>Campylobacterales</taxon>
        <taxon>Campylobacteraceae</taxon>
        <taxon>Campylobacter</taxon>
    </lineage>
</organism>
<evidence type="ECO:0000313" key="2">
    <source>
        <dbReference type="EMBL" id="EMG30800.1"/>
    </source>
</evidence>
<sequence>MRVILDGFDGSFLPILQSFKAVMPSLRIAGIEELGESVNERTSSLENSDAINVSELFAHQYERDELLPDGTLFLQDDKFDESGESAAVKFDENVKFENARHAIDDSKFVPNLMAKSEQKTASVWEQNLQEMQDATPYRDGSREEKAILQTGSFSEAPKTAVLVGTTQTTAAQEASIFGGATKTASFGETATSNQAAKTAVSDDSAQAALFDFNESGQNLTSRRAEPKAAPERKKHESASLFTDEEVRAILELK</sequence>
<evidence type="ECO:0000313" key="3">
    <source>
        <dbReference type="Proteomes" id="UP000011782"/>
    </source>
</evidence>